<evidence type="ECO:0000256" key="4">
    <source>
        <dbReference type="ARBA" id="ARBA00023026"/>
    </source>
</evidence>
<accession>F3QKK2</accession>
<dbReference type="PANTHER" id="PTHR30121:SF12">
    <property type="entry name" value="TYPE IV SECRETION SYSTEM PROTEIN CAGE"/>
    <property type="match status" value="1"/>
</dbReference>
<dbReference type="SUPFAM" id="SSF52540">
    <property type="entry name" value="P-loop containing nucleoside triphosphate hydrolases"/>
    <property type="match status" value="1"/>
</dbReference>
<name>F3QKK2_9BURK</name>
<feature type="domain" description="CagE TrbE VirB component of type IV transporter system central" evidence="6">
    <location>
        <begin position="168"/>
        <end position="377"/>
    </location>
</feature>
<dbReference type="InterPro" id="IPR004346">
    <property type="entry name" value="CagE_TrbE_VirB"/>
</dbReference>
<dbReference type="GO" id="GO:0005524">
    <property type="term" value="F:ATP binding"/>
    <property type="evidence" value="ECO:0007669"/>
    <property type="project" value="UniProtKB-KW"/>
</dbReference>
<keyword evidence="2" id="KW-0547">Nucleotide-binding</keyword>
<dbReference type="GeneID" id="43348871"/>
<keyword evidence="9" id="KW-1185">Reference proteome</keyword>
<dbReference type="AlphaFoldDB" id="F3QKK2"/>
<evidence type="ECO:0000313" key="8">
    <source>
        <dbReference type="EMBL" id="EGG54481.1"/>
    </source>
</evidence>
<dbReference type="InterPro" id="IPR018145">
    <property type="entry name" value="CagE_TrbE_VirB_cntrl_dom"/>
</dbReference>
<dbReference type="HOGENOM" id="CLU_008341_3_0_4"/>
<comment type="similarity">
    <text evidence="1">Belongs to the TrbE/VirB4 family.</text>
</comment>
<dbReference type="Pfam" id="PF19044">
    <property type="entry name" value="P-loop_TraG"/>
    <property type="match status" value="1"/>
</dbReference>
<dbReference type="Pfam" id="PF03135">
    <property type="entry name" value="CagE_TrbE_VirB"/>
    <property type="match status" value="1"/>
</dbReference>
<dbReference type="Gene3D" id="3.40.50.300">
    <property type="entry name" value="P-loop containing nucleotide triphosphate hydrolases"/>
    <property type="match status" value="1"/>
</dbReference>
<dbReference type="InterPro" id="IPR027417">
    <property type="entry name" value="P-loop_NTPase"/>
</dbReference>
<evidence type="ECO:0000313" key="9">
    <source>
        <dbReference type="Proteomes" id="UP000005156"/>
    </source>
</evidence>
<keyword evidence="3" id="KW-0067">ATP-binding</keyword>
<evidence type="ECO:0000256" key="1">
    <source>
        <dbReference type="ARBA" id="ARBA00006512"/>
    </source>
</evidence>
<evidence type="ECO:0000259" key="6">
    <source>
        <dbReference type="Pfam" id="PF03135"/>
    </source>
</evidence>
<evidence type="ECO:0000256" key="3">
    <source>
        <dbReference type="ARBA" id="ARBA00022840"/>
    </source>
</evidence>
<dbReference type="InterPro" id="IPR043964">
    <property type="entry name" value="P-loop_TraG"/>
</dbReference>
<dbReference type="CDD" id="cd01127">
    <property type="entry name" value="TrwB_TraG_TraD_VirD4"/>
    <property type="match status" value="1"/>
</dbReference>
<evidence type="ECO:0000259" key="7">
    <source>
        <dbReference type="Pfam" id="PF19044"/>
    </source>
</evidence>
<comment type="caution">
    <text evidence="8">The sequence shown here is derived from an EMBL/GenBank/DDBJ whole genome shotgun (WGS) entry which is preliminary data.</text>
</comment>
<dbReference type="eggNOG" id="COG3451">
    <property type="taxonomic scope" value="Bacteria"/>
</dbReference>
<sequence length="812" mass="92558">MIKKLKDFWQSEKSISALIPFSSVVAPGVVIGRNGELMATLHLEGITFETQSQEALEIACRQLNNFYCTVAKNNRIIQVHRVRRPITEQLTAPEAGIAREFALKYNRQMGQTTLFTTELYLTLIERASVEPHKRKFSEFKEEFEERMTMFEALLESLQSNFAMYRPTRLSEYEENGVLYSDLLSFYNFLITGSWQKIRLPEGPLFEALGNTRVFVGGDTLQFQGAFGNTYAQSIEFLDYSSVTHCKVLDELFYPEKQQDGTEPYSYVETQTFGFIGKNDAMSKIKKRRNNFLTVGDAAASQIEQLSEALDRVQGGGLAFGEYSYSLLIFGDKNTVSKNTRNALSILSNAGFKPIIGTFCLSAAWAHQIPGNIRFRPRYVLLSTMNFAHLAPFHNFPYGKKDGNPWGEALCLLKTPSNQPFFFNFHVTPERSNSFDKRENGHTLILGKSGSGKTVLLTTLLFLAQKYRDATHPLTCIFFDISRGAEVAIRAMGGGYLTIESGKNSHFNPFWLEPTSENTAFLKRLIKKCAELDNTPITTTQKNDLNDAIDTIMTFPKEKRRLRYLTQLLIQGATEEKQENSLTNRLARWIKDGEYAWVFDNEEDTLDFNQYPNFGIDGTHYLQNTDIAPVISDYLLHKIDAILDGRRVLIIMDEFWRYLADPDTSKFALEKLLTMRKQNGIMVFATQAPEHLTKNAFGSQYIQNCITHIFLPNDKAKAEQYIGEFDLTPDEFEKVKNFKQHERKFIVRQEGRSAVCKLDLSNFPKELEVLSSGPDKTAFVENLIELVGDKPEAWLPYLWGEKSLQGDKEVPLA</sequence>
<evidence type="ECO:0000256" key="5">
    <source>
        <dbReference type="ARBA" id="ARBA00023635"/>
    </source>
</evidence>
<evidence type="ECO:0000256" key="2">
    <source>
        <dbReference type="ARBA" id="ARBA00022741"/>
    </source>
</evidence>
<dbReference type="EMBL" id="AFBP01000038">
    <property type="protein sequence ID" value="EGG54481.1"/>
    <property type="molecule type" value="Genomic_DNA"/>
</dbReference>
<dbReference type="OrthoDB" id="9816422at2"/>
<dbReference type="RefSeq" id="WP_008864268.1">
    <property type="nucleotide sequence ID" value="NZ_GL883710.1"/>
</dbReference>
<dbReference type="Proteomes" id="UP000005156">
    <property type="component" value="Unassembled WGS sequence"/>
</dbReference>
<organism evidence="8 9">
    <name type="scientific">Parasutterella excrementihominis YIT 11859</name>
    <dbReference type="NCBI Taxonomy" id="762966"/>
    <lineage>
        <taxon>Bacteria</taxon>
        <taxon>Pseudomonadati</taxon>
        <taxon>Pseudomonadota</taxon>
        <taxon>Betaproteobacteria</taxon>
        <taxon>Burkholderiales</taxon>
        <taxon>Sutterellaceae</taxon>
        <taxon>Parasutterella</taxon>
    </lineage>
</organism>
<protein>
    <recommendedName>
        <fullName evidence="5">Type IV secretion system protein virB4</fullName>
    </recommendedName>
</protein>
<reference evidence="8 9" key="1">
    <citation type="submission" date="2011-02" db="EMBL/GenBank/DDBJ databases">
        <authorList>
            <person name="Weinstock G."/>
            <person name="Sodergren E."/>
            <person name="Clifton S."/>
            <person name="Fulton L."/>
            <person name="Fulton B."/>
            <person name="Courtney L."/>
            <person name="Fronick C."/>
            <person name="Harrison M."/>
            <person name="Strong C."/>
            <person name="Farmer C."/>
            <person name="Delahaunty K."/>
            <person name="Markovic C."/>
            <person name="Hall O."/>
            <person name="Minx P."/>
            <person name="Tomlinson C."/>
            <person name="Mitreva M."/>
            <person name="Hou S."/>
            <person name="Chen J."/>
            <person name="Wollam A."/>
            <person name="Pepin K.H."/>
            <person name="Johnson M."/>
            <person name="Bhonagiri V."/>
            <person name="Zhang X."/>
            <person name="Suruliraj S."/>
            <person name="Warren W."/>
            <person name="Chinwalla A."/>
            <person name="Mardis E.R."/>
            <person name="Wilson R.K."/>
        </authorList>
    </citation>
    <scope>NUCLEOTIDE SEQUENCE [LARGE SCALE GENOMIC DNA]</scope>
    <source>
        <strain evidence="8 9">YIT 11859</strain>
    </source>
</reference>
<proteinExistence type="inferred from homology"/>
<gene>
    <name evidence="8" type="ORF">HMPREF9439_01462</name>
</gene>
<dbReference type="PANTHER" id="PTHR30121">
    <property type="entry name" value="UNCHARACTERIZED PROTEIN YJGR-RELATED"/>
    <property type="match status" value="1"/>
</dbReference>
<keyword evidence="4" id="KW-0843">Virulence</keyword>
<feature type="domain" description="TraG P-loop" evidence="7">
    <location>
        <begin position="438"/>
        <end position="710"/>
    </location>
</feature>
<dbReference type="NCBIfam" id="TIGR00929">
    <property type="entry name" value="VirB4_CagE"/>
    <property type="match status" value="1"/>
</dbReference>
<dbReference type="InterPro" id="IPR051162">
    <property type="entry name" value="T4SS_component"/>
</dbReference>